<dbReference type="GO" id="GO:0009231">
    <property type="term" value="P:riboflavin biosynthetic process"/>
    <property type="evidence" value="ECO:0007669"/>
    <property type="project" value="UniProtKB-KW"/>
</dbReference>
<feature type="repeat" description="Lumazine-binding" evidence="8">
    <location>
        <begin position="313"/>
        <end position="411"/>
    </location>
</feature>
<comment type="caution">
    <text evidence="11">The sequence shown here is derived from an EMBL/GenBank/DDBJ whole genome shotgun (WGS) entry which is preliminary data.</text>
</comment>
<evidence type="ECO:0000313" key="11">
    <source>
        <dbReference type="EMBL" id="KAJ6258518.1"/>
    </source>
</evidence>
<evidence type="ECO:0000259" key="10">
    <source>
        <dbReference type="PROSITE" id="PS51177"/>
    </source>
</evidence>
<dbReference type="Gene3D" id="2.40.30.20">
    <property type="match status" value="2"/>
</dbReference>
<comment type="pathway">
    <text evidence="2">Cofactor biosynthesis; riboflavin biosynthesis; riboflavin from 2-hydroxy-3-oxobutyl phosphate and 5-amino-6-(D-ribitylamino)uracil: step 2/2.</text>
</comment>
<keyword evidence="7" id="KW-0677">Repeat</keyword>
<evidence type="ECO:0000256" key="6">
    <source>
        <dbReference type="ARBA" id="ARBA00022679"/>
    </source>
</evidence>
<keyword evidence="6" id="KW-0808">Transferase</keyword>
<organism evidence="11 12">
    <name type="scientific">Drechslerella dactyloides</name>
    <name type="common">Nematode-trapping fungus</name>
    <name type="synonym">Arthrobotrys dactyloides</name>
    <dbReference type="NCBI Taxonomy" id="74499"/>
    <lineage>
        <taxon>Eukaryota</taxon>
        <taxon>Fungi</taxon>
        <taxon>Dikarya</taxon>
        <taxon>Ascomycota</taxon>
        <taxon>Pezizomycotina</taxon>
        <taxon>Orbiliomycetes</taxon>
        <taxon>Orbiliales</taxon>
        <taxon>Orbiliaceae</taxon>
        <taxon>Drechslerella</taxon>
    </lineage>
</organism>
<evidence type="ECO:0000256" key="9">
    <source>
        <dbReference type="SAM" id="MobiDB-lite"/>
    </source>
</evidence>
<dbReference type="FunFam" id="2.40.30.20:FF:000004">
    <property type="entry name" value="Riboflavin synthase, alpha subunit"/>
    <property type="match status" value="1"/>
</dbReference>
<dbReference type="AlphaFoldDB" id="A0AAD6NJ15"/>
<evidence type="ECO:0000313" key="12">
    <source>
        <dbReference type="Proteomes" id="UP001221413"/>
    </source>
</evidence>
<dbReference type="InterPro" id="IPR026017">
    <property type="entry name" value="Lumazine-bd_dom"/>
</dbReference>
<accession>A0AAD6NJ15</accession>
<feature type="domain" description="Lumazine-binding" evidence="10">
    <location>
        <begin position="430"/>
        <end position="531"/>
    </location>
</feature>
<feature type="repeat" description="Lumazine-binding" evidence="8">
    <location>
        <begin position="430"/>
        <end position="531"/>
    </location>
</feature>
<dbReference type="GO" id="GO:0004746">
    <property type="term" value="F:riboflavin synthase activity"/>
    <property type="evidence" value="ECO:0007669"/>
    <property type="project" value="UniProtKB-EC"/>
</dbReference>
<feature type="domain" description="Lumazine-binding" evidence="10">
    <location>
        <begin position="313"/>
        <end position="411"/>
    </location>
</feature>
<proteinExistence type="predicted"/>
<sequence>MSTPEPPLKANVSTPPIARASRIPRLHNGTSTPSTASSDFSWTFISASGSAHGYDATLATDLRNKLHQIAPRPSSRIAALQKLAKDISRNFPTKEAASYRTCPPKTIRYSDLPSQMDFEEGIISHQDQDLFNGNKEGTKYRYIRKRVSKRSFRRDKVKLFLTKWRVGWTKDIPLPQMSPRIRLISAVDQGDYISITWAFKEWDVPDKEVREKTVSDAEKEGWDTLRIKESEREDLSEMGKDLSILEEVFKLLENGGSEMDLTVLQDIESIFEDMSKIVGEEKEESEADWENILPELEQKKPPASGSDDWDFAEENAFVSELLELDSSSSGGNGCSMTISDCAEILSDALLGDSICVNGTCLTITSLSDDLTSFKLGIAPETLRRTNLGQLKVNSRVNLERAMSTSAKLSQQTTISGIEPLTPNSRFGGHMVQGHVDSTAMITKKVPDGNAVSFTFKLPDEHRDLVRYIVEKGFITVDGASLTVTHVNDATAEFGVMLIAYTQEKVVTAVKEVGELVNIEVDQVGKYVEKSVLAFIGGENSENEWLTKFVERVVEKKMKLLQQQ</sequence>
<dbReference type="InterPro" id="IPR001783">
    <property type="entry name" value="Lumazine-bd"/>
</dbReference>
<evidence type="ECO:0000256" key="3">
    <source>
        <dbReference type="ARBA" id="ARBA00012827"/>
    </source>
</evidence>
<dbReference type="SUPFAM" id="SSF63380">
    <property type="entry name" value="Riboflavin synthase domain-like"/>
    <property type="match status" value="2"/>
</dbReference>
<dbReference type="NCBIfam" id="NF006767">
    <property type="entry name" value="PRK09289.1"/>
    <property type="match status" value="1"/>
</dbReference>
<comment type="function">
    <text evidence="1">Catalyzes the dismutation of two molecules of 6,7-dimethyl-8-ribityllumazine, resulting in the formation of riboflavin and 5-amino-6-(D-ribitylamino)uracil.</text>
</comment>
<dbReference type="Proteomes" id="UP001221413">
    <property type="component" value="Unassembled WGS sequence"/>
</dbReference>
<dbReference type="PANTHER" id="PTHR21098">
    <property type="entry name" value="RIBOFLAVIN SYNTHASE ALPHA CHAIN"/>
    <property type="match status" value="1"/>
</dbReference>
<evidence type="ECO:0000256" key="1">
    <source>
        <dbReference type="ARBA" id="ARBA00002803"/>
    </source>
</evidence>
<dbReference type="InterPro" id="IPR023366">
    <property type="entry name" value="ATP_synth_asu-like_sf"/>
</dbReference>
<keyword evidence="12" id="KW-1185">Reference proteome</keyword>
<dbReference type="Pfam" id="PF00677">
    <property type="entry name" value="Lum_binding"/>
    <property type="match status" value="2"/>
</dbReference>
<keyword evidence="5" id="KW-0686">Riboflavin biosynthesis</keyword>
<evidence type="ECO:0000256" key="5">
    <source>
        <dbReference type="ARBA" id="ARBA00022619"/>
    </source>
</evidence>
<gene>
    <name evidence="11" type="ORF">Dda_6562</name>
</gene>
<dbReference type="PROSITE" id="PS51177">
    <property type="entry name" value="LUMAZINE_BIND"/>
    <property type="match status" value="2"/>
</dbReference>
<name>A0AAD6NJ15_DREDA</name>
<dbReference type="PANTHER" id="PTHR21098:SF0">
    <property type="entry name" value="RIBOFLAVIN SYNTHASE"/>
    <property type="match status" value="1"/>
</dbReference>
<dbReference type="InterPro" id="IPR017938">
    <property type="entry name" value="Riboflavin_synthase-like_b-brl"/>
</dbReference>
<evidence type="ECO:0000256" key="8">
    <source>
        <dbReference type="PROSITE-ProRule" id="PRU00524"/>
    </source>
</evidence>
<protein>
    <recommendedName>
        <fullName evidence="4">Riboflavin synthase</fullName>
        <ecNumber evidence="3">2.5.1.9</ecNumber>
    </recommendedName>
</protein>
<reference evidence="11" key="1">
    <citation type="submission" date="2023-01" db="EMBL/GenBank/DDBJ databases">
        <title>The chitinases involved in constricting ring structure development in the nematode-trapping fungus Drechslerella dactyloides.</title>
        <authorList>
            <person name="Wang R."/>
            <person name="Zhang L."/>
            <person name="Tang P."/>
            <person name="Li S."/>
            <person name="Liang L."/>
        </authorList>
    </citation>
    <scope>NUCLEOTIDE SEQUENCE</scope>
    <source>
        <strain evidence="11">YMF1.00031</strain>
    </source>
</reference>
<dbReference type="EC" id="2.5.1.9" evidence="3"/>
<dbReference type="CDD" id="cd00402">
    <property type="entry name" value="Riboflavin_synthase_like"/>
    <property type="match status" value="1"/>
</dbReference>
<feature type="region of interest" description="Disordered" evidence="9">
    <location>
        <begin position="1"/>
        <end position="36"/>
    </location>
</feature>
<evidence type="ECO:0000256" key="4">
    <source>
        <dbReference type="ARBA" id="ARBA00013950"/>
    </source>
</evidence>
<evidence type="ECO:0000256" key="7">
    <source>
        <dbReference type="ARBA" id="ARBA00022737"/>
    </source>
</evidence>
<dbReference type="EMBL" id="JAQGDS010000008">
    <property type="protein sequence ID" value="KAJ6258518.1"/>
    <property type="molecule type" value="Genomic_DNA"/>
</dbReference>
<evidence type="ECO:0000256" key="2">
    <source>
        <dbReference type="ARBA" id="ARBA00004887"/>
    </source>
</evidence>